<keyword evidence="2" id="KW-1185">Reference proteome</keyword>
<dbReference type="Proteomes" id="UP000321638">
    <property type="component" value="Unassembled WGS sequence"/>
</dbReference>
<name>A0A5C8PFZ4_9HYPH</name>
<dbReference type="EMBL" id="VDUZ01000032">
    <property type="protein sequence ID" value="TXL72546.1"/>
    <property type="molecule type" value="Genomic_DNA"/>
</dbReference>
<gene>
    <name evidence="1" type="ORF">FHP25_24945</name>
</gene>
<reference evidence="1 2" key="1">
    <citation type="submission" date="2019-06" db="EMBL/GenBank/DDBJ databases">
        <title>New taxonomy in bacterial strain CC-CFT640, isolated from vineyard.</title>
        <authorList>
            <person name="Lin S.-Y."/>
            <person name="Tsai C.-F."/>
            <person name="Young C.-C."/>
        </authorList>
    </citation>
    <scope>NUCLEOTIDE SEQUENCE [LARGE SCALE GENOMIC DNA]</scope>
    <source>
        <strain evidence="1 2">CC-CFT640</strain>
    </source>
</reference>
<organism evidence="1 2">
    <name type="scientific">Vineibacter terrae</name>
    <dbReference type="NCBI Taxonomy" id="2586908"/>
    <lineage>
        <taxon>Bacteria</taxon>
        <taxon>Pseudomonadati</taxon>
        <taxon>Pseudomonadota</taxon>
        <taxon>Alphaproteobacteria</taxon>
        <taxon>Hyphomicrobiales</taxon>
        <taxon>Vineibacter</taxon>
    </lineage>
</organism>
<sequence>MGKTGTSAGTVSERAFRVTRDAMYRWIRRLYGDDHESWLASNARRYRAALARAQRREAEREAMYAEIRRVYGRGDDGAHLVQRVVDARRAELARTKQTRKQMAAAVCKVEAKRAQDTIDLLHRRGQIDGRQQLAGLSYRQWWNDCGGSMPCALDQSRIGSGSADGRSPTMAQLLAAERLRDAARILGLMDERIVRLVVVEGHTIEDVARMLFGHDGQVKRADALHAGQRLRLALDALAEHWFPRGRGFMRGDEVDRSEQTVQPGVVEPARVVHATARRIHVG</sequence>
<dbReference type="OrthoDB" id="9942405at2"/>
<protein>
    <submittedName>
        <fullName evidence="1">Uncharacterized protein</fullName>
    </submittedName>
</protein>
<dbReference type="RefSeq" id="WP_147849705.1">
    <property type="nucleotide sequence ID" value="NZ_VDUZ01000032.1"/>
</dbReference>
<accession>A0A5C8PFZ4</accession>
<evidence type="ECO:0000313" key="1">
    <source>
        <dbReference type="EMBL" id="TXL72546.1"/>
    </source>
</evidence>
<evidence type="ECO:0000313" key="2">
    <source>
        <dbReference type="Proteomes" id="UP000321638"/>
    </source>
</evidence>
<dbReference type="AlphaFoldDB" id="A0A5C8PFZ4"/>
<comment type="caution">
    <text evidence="1">The sequence shown here is derived from an EMBL/GenBank/DDBJ whole genome shotgun (WGS) entry which is preliminary data.</text>
</comment>
<proteinExistence type="predicted"/>